<protein>
    <submittedName>
        <fullName evidence="2">Uncharacterized protein</fullName>
    </submittedName>
</protein>
<gene>
    <name evidence="2" type="ORF">GM160_03990</name>
</gene>
<dbReference type="EMBL" id="CP046415">
    <property type="protein sequence ID" value="QGT78123.1"/>
    <property type="molecule type" value="Genomic_DNA"/>
</dbReference>
<reference evidence="2 3" key="1">
    <citation type="submission" date="2019-11" db="EMBL/GenBank/DDBJ databases">
        <authorList>
            <person name="Zhang J."/>
            <person name="Sun C."/>
        </authorList>
    </citation>
    <scope>NUCLEOTIDE SEQUENCE [LARGE SCALE GENOMIC DNA]</scope>
    <source>
        <strain evidence="3">sp2</strain>
    </source>
</reference>
<keyword evidence="1" id="KW-0472">Membrane</keyword>
<evidence type="ECO:0000256" key="1">
    <source>
        <dbReference type="SAM" id="Phobius"/>
    </source>
</evidence>
<accession>A0A6I6D2I3</accession>
<dbReference type="RefSeq" id="WP_156573357.1">
    <property type="nucleotide sequence ID" value="NZ_CP046415.1"/>
</dbReference>
<keyword evidence="1" id="KW-1133">Transmembrane helix</keyword>
<keyword evidence="1" id="KW-0812">Transmembrane</keyword>
<evidence type="ECO:0000313" key="3">
    <source>
        <dbReference type="Proteomes" id="UP000427716"/>
    </source>
</evidence>
<feature type="transmembrane region" description="Helical" evidence="1">
    <location>
        <begin position="65"/>
        <end position="85"/>
    </location>
</feature>
<dbReference type="KEGG" id="ghl:GM160_03990"/>
<sequence>MTQPSLDLRDEFDYQPELIARLVDVYEIALKHRWIYASVIALTGAFFMLQWSLLADTAQYGHPWVGVPLIAMAVWLALAPAATIAKWVSLPAHFSGDYLSYRDIHWMQQMTERHPVLVTTAEPFLNAREPVPIGALREFWAPLVREEERQQR</sequence>
<organism evidence="2 3">
    <name type="scientific">Guyparkeria halophila</name>
    <dbReference type="NCBI Taxonomy" id="47960"/>
    <lineage>
        <taxon>Bacteria</taxon>
        <taxon>Pseudomonadati</taxon>
        <taxon>Pseudomonadota</taxon>
        <taxon>Gammaproteobacteria</taxon>
        <taxon>Chromatiales</taxon>
        <taxon>Thioalkalibacteraceae</taxon>
        <taxon>Guyparkeria</taxon>
    </lineage>
</organism>
<feature type="transmembrane region" description="Helical" evidence="1">
    <location>
        <begin position="34"/>
        <end position="53"/>
    </location>
</feature>
<proteinExistence type="predicted"/>
<dbReference type="Proteomes" id="UP000427716">
    <property type="component" value="Chromosome"/>
</dbReference>
<dbReference type="AlphaFoldDB" id="A0A6I6D2I3"/>
<evidence type="ECO:0000313" key="2">
    <source>
        <dbReference type="EMBL" id="QGT78123.1"/>
    </source>
</evidence>
<name>A0A6I6D2I3_9GAMM</name>
<keyword evidence="3" id="KW-1185">Reference proteome</keyword>